<comment type="caution">
    <text evidence="2">The sequence shown here is derived from an EMBL/GenBank/DDBJ whole genome shotgun (WGS) entry which is preliminary data.</text>
</comment>
<proteinExistence type="predicted"/>
<feature type="non-terminal residue" evidence="2">
    <location>
        <position position="1"/>
    </location>
</feature>
<evidence type="ECO:0000313" key="3">
    <source>
        <dbReference type="Proteomes" id="UP000824469"/>
    </source>
</evidence>
<organism evidence="2 3">
    <name type="scientific">Taxus chinensis</name>
    <name type="common">Chinese yew</name>
    <name type="synonym">Taxus wallichiana var. chinensis</name>
    <dbReference type="NCBI Taxonomy" id="29808"/>
    <lineage>
        <taxon>Eukaryota</taxon>
        <taxon>Viridiplantae</taxon>
        <taxon>Streptophyta</taxon>
        <taxon>Embryophyta</taxon>
        <taxon>Tracheophyta</taxon>
        <taxon>Spermatophyta</taxon>
        <taxon>Pinopsida</taxon>
        <taxon>Pinidae</taxon>
        <taxon>Conifers II</taxon>
        <taxon>Cupressales</taxon>
        <taxon>Taxaceae</taxon>
        <taxon>Taxus</taxon>
    </lineage>
</organism>
<keyword evidence="3" id="KW-1185">Reference proteome</keyword>
<dbReference type="AlphaFoldDB" id="A0AA38CDH0"/>
<dbReference type="Proteomes" id="UP000824469">
    <property type="component" value="Unassembled WGS sequence"/>
</dbReference>
<protein>
    <submittedName>
        <fullName evidence="2">Uncharacterized protein</fullName>
    </submittedName>
</protein>
<sequence>DRTVQYQAVPSFKKGEPSRASKTPFHLFSLSPLIEAPIQRALSETSDKGRK</sequence>
<reference evidence="2 3" key="1">
    <citation type="journal article" date="2021" name="Nat. Plants">
        <title>The Taxus genome provides insights into paclitaxel biosynthesis.</title>
        <authorList>
            <person name="Xiong X."/>
            <person name="Gou J."/>
            <person name="Liao Q."/>
            <person name="Li Y."/>
            <person name="Zhou Q."/>
            <person name="Bi G."/>
            <person name="Li C."/>
            <person name="Du R."/>
            <person name="Wang X."/>
            <person name="Sun T."/>
            <person name="Guo L."/>
            <person name="Liang H."/>
            <person name="Lu P."/>
            <person name="Wu Y."/>
            <person name="Zhang Z."/>
            <person name="Ro D.K."/>
            <person name="Shang Y."/>
            <person name="Huang S."/>
            <person name="Yan J."/>
        </authorList>
    </citation>
    <scope>NUCLEOTIDE SEQUENCE [LARGE SCALE GENOMIC DNA]</scope>
    <source>
        <strain evidence="2">Ta-2019</strain>
    </source>
</reference>
<gene>
    <name evidence="2" type="ORF">KI387_028635</name>
</gene>
<feature type="region of interest" description="Disordered" evidence="1">
    <location>
        <begin position="1"/>
        <end position="21"/>
    </location>
</feature>
<evidence type="ECO:0000256" key="1">
    <source>
        <dbReference type="SAM" id="MobiDB-lite"/>
    </source>
</evidence>
<feature type="non-terminal residue" evidence="2">
    <location>
        <position position="51"/>
    </location>
</feature>
<evidence type="ECO:0000313" key="2">
    <source>
        <dbReference type="EMBL" id="KAH9296953.1"/>
    </source>
</evidence>
<accession>A0AA38CDH0</accession>
<name>A0AA38CDH0_TAXCH</name>
<dbReference type="EMBL" id="JAHRHJ020000010">
    <property type="protein sequence ID" value="KAH9296953.1"/>
    <property type="molecule type" value="Genomic_DNA"/>
</dbReference>